<sequence>MLKSIVCAGAVVLALSPLAFAADTTATNSDIATCRMRYERVQEKVDRVIAKYGADSGHGMKAREKLTEVHEWCWRRYKGWWDENAKTWRTDHW</sequence>
<feature type="signal peptide" evidence="1">
    <location>
        <begin position="1"/>
        <end position="21"/>
    </location>
</feature>
<evidence type="ECO:0000313" key="3">
    <source>
        <dbReference type="Proteomes" id="UP001499951"/>
    </source>
</evidence>
<evidence type="ECO:0000313" key="2">
    <source>
        <dbReference type="EMBL" id="GAA0558482.1"/>
    </source>
</evidence>
<keyword evidence="1" id="KW-0732">Signal</keyword>
<protein>
    <submittedName>
        <fullName evidence="2">Uncharacterized protein</fullName>
    </submittedName>
</protein>
<dbReference type="Proteomes" id="UP001499951">
    <property type="component" value="Unassembled WGS sequence"/>
</dbReference>
<proteinExistence type="predicted"/>
<feature type="chain" id="PRO_5047043007" evidence="1">
    <location>
        <begin position="22"/>
        <end position="93"/>
    </location>
</feature>
<dbReference type="RefSeq" id="WP_166930902.1">
    <property type="nucleotide sequence ID" value="NZ_BAAADD010000001.1"/>
</dbReference>
<accession>A0ABP3P4F7</accession>
<name>A0ABP3P4F7_9PROT</name>
<gene>
    <name evidence="2" type="ORF">GCM10008942_03700</name>
</gene>
<organism evidence="2 3">
    <name type="scientific">Rhizomicrobium electricum</name>
    <dbReference type="NCBI Taxonomy" id="480070"/>
    <lineage>
        <taxon>Bacteria</taxon>
        <taxon>Pseudomonadati</taxon>
        <taxon>Pseudomonadota</taxon>
        <taxon>Alphaproteobacteria</taxon>
        <taxon>Micropepsales</taxon>
        <taxon>Micropepsaceae</taxon>
        <taxon>Rhizomicrobium</taxon>
    </lineage>
</organism>
<reference evidence="3" key="1">
    <citation type="journal article" date="2019" name="Int. J. Syst. Evol. Microbiol.">
        <title>The Global Catalogue of Microorganisms (GCM) 10K type strain sequencing project: providing services to taxonomists for standard genome sequencing and annotation.</title>
        <authorList>
            <consortium name="The Broad Institute Genomics Platform"/>
            <consortium name="The Broad Institute Genome Sequencing Center for Infectious Disease"/>
            <person name="Wu L."/>
            <person name="Ma J."/>
        </authorList>
    </citation>
    <scope>NUCLEOTIDE SEQUENCE [LARGE SCALE GENOMIC DNA]</scope>
    <source>
        <strain evidence="3">JCM 15089</strain>
    </source>
</reference>
<evidence type="ECO:0000256" key="1">
    <source>
        <dbReference type="SAM" id="SignalP"/>
    </source>
</evidence>
<comment type="caution">
    <text evidence="2">The sequence shown here is derived from an EMBL/GenBank/DDBJ whole genome shotgun (WGS) entry which is preliminary data.</text>
</comment>
<keyword evidence="3" id="KW-1185">Reference proteome</keyword>
<dbReference type="EMBL" id="BAAADD010000001">
    <property type="protein sequence ID" value="GAA0558482.1"/>
    <property type="molecule type" value="Genomic_DNA"/>
</dbReference>